<organism evidence="2 3">
    <name type="scientific">Stenotrophomonas maltophilia</name>
    <name type="common">Pseudomonas maltophilia</name>
    <name type="synonym">Xanthomonas maltophilia</name>
    <dbReference type="NCBI Taxonomy" id="40324"/>
    <lineage>
        <taxon>Bacteria</taxon>
        <taxon>Pseudomonadati</taxon>
        <taxon>Pseudomonadota</taxon>
        <taxon>Gammaproteobacteria</taxon>
        <taxon>Lysobacterales</taxon>
        <taxon>Lysobacteraceae</taxon>
        <taxon>Stenotrophomonas</taxon>
        <taxon>Stenotrophomonas maltophilia group</taxon>
    </lineage>
</organism>
<proteinExistence type="predicted"/>
<feature type="chain" id="PRO_5018745198" description="Secreted protein" evidence="1">
    <location>
        <begin position="30"/>
        <end position="152"/>
    </location>
</feature>
<dbReference type="Proteomes" id="UP000271705">
    <property type="component" value="Unassembled WGS sequence"/>
</dbReference>
<reference evidence="2 3" key="1">
    <citation type="submission" date="2018-12" db="EMBL/GenBank/DDBJ databases">
        <authorList>
            <person name="Kartti S."/>
            <person name="Manni A."/>
            <person name="Chemao El Fihri M.W."/>
            <person name="Laamarti M."/>
            <person name="Temsamani L."/>
            <person name="El Jamali J.E."/>
            <person name="Ouadghiri M."/>
            <person name="Ibrahimi A."/>
            <person name="Filati-Maltouf A."/>
        </authorList>
    </citation>
    <scope>NUCLEOTIDE SEQUENCE [LARGE SCALE GENOMIC DNA]</scope>
    <source>
        <strain evidence="2 3">MDMC339</strain>
    </source>
</reference>
<comment type="caution">
    <text evidence="2">The sequence shown here is derived from an EMBL/GenBank/DDBJ whole genome shotgun (WGS) entry which is preliminary data.</text>
</comment>
<evidence type="ECO:0008006" key="4">
    <source>
        <dbReference type="Google" id="ProtNLM"/>
    </source>
</evidence>
<keyword evidence="1" id="KW-0732">Signal</keyword>
<accession>A0A3S0QQZ5</accession>
<gene>
    <name evidence="2" type="ORF">EKL94_10355</name>
</gene>
<evidence type="ECO:0000313" key="2">
    <source>
        <dbReference type="EMBL" id="RTQ89347.1"/>
    </source>
</evidence>
<feature type="signal peptide" evidence="1">
    <location>
        <begin position="1"/>
        <end position="29"/>
    </location>
</feature>
<dbReference type="EMBL" id="RXLZ01000025">
    <property type="protein sequence ID" value="RTQ89347.1"/>
    <property type="molecule type" value="Genomic_DNA"/>
</dbReference>
<sequence>MGVSVRFSELRVLLPAAFLLSASAFSASACCPSDDNGVAMAKSGLGESLPLAADLSLNPNWRVYGFEREGINYYQVNDLSGQVVLIVANVEATFWTLPAGKRPAKVSLPAHRLTLPAKALRHVVFRNAEFSLVVHGGGVDAIWVIESAGTPR</sequence>
<protein>
    <recommendedName>
        <fullName evidence="4">Secreted protein</fullName>
    </recommendedName>
</protein>
<dbReference type="PROSITE" id="PS51257">
    <property type="entry name" value="PROKAR_LIPOPROTEIN"/>
    <property type="match status" value="1"/>
</dbReference>
<evidence type="ECO:0000313" key="3">
    <source>
        <dbReference type="Proteomes" id="UP000271705"/>
    </source>
</evidence>
<dbReference type="AlphaFoldDB" id="A0A3S0QQZ5"/>
<evidence type="ECO:0000256" key="1">
    <source>
        <dbReference type="SAM" id="SignalP"/>
    </source>
</evidence>
<name>A0A3S0QQZ5_STEMA</name>